<name>A0A4Y9ZE07_9AGAM</name>
<keyword evidence="9" id="KW-0732">Signal</keyword>
<evidence type="ECO:0000256" key="1">
    <source>
        <dbReference type="ARBA" id="ARBA00004304"/>
    </source>
</evidence>
<keyword evidence="10" id="KW-0653">Protein transport</keyword>
<evidence type="ECO:0000256" key="11">
    <source>
        <dbReference type="ARBA" id="ARBA00022989"/>
    </source>
</evidence>
<dbReference type="Proteomes" id="UP000298327">
    <property type="component" value="Unassembled WGS sequence"/>
</dbReference>
<keyword evidence="13" id="KW-0333">Golgi apparatus</keyword>
<feature type="transmembrane region" description="Helical" evidence="19">
    <location>
        <begin position="241"/>
        <end position="263"/>
    </location>
</feature>
<evidence type="ECO:0000256" key="12">
    <source>
        <dbReference type="ARBA" id="ARBA00023006"/>
    </source>
</evidence>
<evidence type="ECO:0000256" key="16">
    <source>
        <dbReference type="ARBA" id="ARBA00023157"/>
    </source>
</evidence>
<keyword evidence="7" id="KW-0813">Transport</keyword>
<evidence type="ECO:0000256" key="10">
    <source>
        <dbReference type="ARBA" id="ARBA00022927"/>
    </source>
</evidence>
<protein>
    <recommendedName>
        <fullName evidence="6">Autophagy-related protein 27</fullName>
    </recommendedName>
</protein>
<dbReference type="GO" id="GO:0000139">
    <property type="term" value="C:Golgi membrane"/>
    <property type="evidence" value="ECO:0007669"/>
    <property type="project" value="UniProtKB-SubCell"/>
</dbReference>
<evidence type="ECO:0000313" key="22">
    <source>
        <dbReference type="Proteomes" id="UP000298327"/>
    </source>
</evidence>
<evidence type="ECO:0000256" key="9">
    <source>
        <dbReference type="ARBA" id="ARBA00022729"/>
    </source>
</evidence>
<keyword evidence="22" id="KW-1185">Reference proteome</keyword>
<comment type="subcellular location">
    <subcellularLocation>
        <location evidence="2">Cytoplasmic vesicle membrane</location>
        <topology evidence="2">Single-pass type I membrane protein</topology>
    </subcellularLocation>
    <subcellularLocation>
        <location evidence="4">Golgi apparatus membrane</location>
        <topology evidence="4">Single-pass type I membrane protein</topology>
    </subcellularLocation>
    <subcellularLocation>
        <location evidence="1">Mitochondrion membrane</location>
        <topology evidence="1">Single-pass membrane protein</topology>
    </subcellularLocation>
    <subcellularLocation>
        <location evidence="3">Preautophagosomal structure membrane</location>
        <topology evidence="3">Single-pass type I membrane protein</topology>
    </subcellularLocation>
</comment>
<keyword evidence="11 19" id="KW-1133">Transmembrane helix</keyword>
<dbReference type="GO" id="GO:0030659">
    <property type="term" value="C:cytoplasmic vesicle membrane"/>
    <property type="evidence" value="ECO:0007669"/>
    <property type="project" value="UniProtKB-SubCell"/>
</dbReference>
<feature type="transmembrane region" description="Helical" evidence="19">
    <location>
        <begin position="208"/>
        <end position="229"/>
    </location>
</feature>
<dbReference type="OrthoDB" id="29460at2759"/>
<reference evidence="21 22" key="1">
    <citation type="submission" date="2019-02" db="EMBL/GenBank/DDBJ databases">
        <title>Genome sequencing of the rare red list fungi Dentipellis fragilis.</title>
        <authorList>
            <person name="Buettner E."/>
            <person name="Kellner H."/>
        </authorList>
    </citation>
    <scope>NUCLEOTIDE SEQUENCE [LARGE SCALE GENOMIC DNA]</scope>
    <source>
        <strain evidence="21 22">DSM 105465</strain>
    </source>
</reference>
<evidence type="ECO:0000256" key="19">
    <source>
        <dbReference type="SAM" id="Phobius"/>
    </source>
</evidence>
<dbReference type="PANTHER" id="PTHR15071">
    <property type="entry name" value="MANNOSE-6-PHOSPHATE RECEPTOR FAMILY MEMBER"/>
    <property type="match status" value="1"/>
</dbReference>
<evidence type="ECO:0000256" key="18">
    <source>
        <dbReference type="SAM" id="MobiDB-lite"/>
    </source>
</evidence>
<evidence type="ECO:0000256" key="6">
    <source>
        <dbReference type="ARBA" id="ARBA00013776"/>
    </source>
</evidence>
<accession>A0A4Y9ZE07</accession>
<keyword evidence="14" id="KW-0496">Mitochondrion</keyword>
<dbReference type="EMBL" id="SEOQ01000021">
    <property type="protein sequence ID" value="TFY72207.1"/>
    <property type="molecule type" value="Genomic_DNA"/>
</dbReference>
<keyword evidence="12" id="KW-0072">Autophagy</keyword>
<dbReference type="Gene3D" id="2.70.130.10">
    <property type="entry name" value="Mannose-6-phosphate receptor binding domain"/>
    <property type="match status" value="1"/>
</dbReference>
<feature type="domain" description="MRH" evidence="20">
    <location>
        <begin position="16"/>
        <end position="176"/>
    </location>
</feature>
<dbReference type="SUPFAM" id="SSF50911">
    <property type="entry name" value="Mannose 6-phosphate receptor domain"/>
    <property type="match status" value="1"/>
</dbReference>
<dbReference type="STRING" id="205917.A0A4Y9ZE07"/>
<evidence type="ECO:0000256" key="13">
    <source>
        <dbReference type="ARBA" id="ARBA00023034"/>
    </source>
</evidence>
<dbReference type="GO" id="GO:0015031">
    <property type="term" value="P:protein transport"/>
    <property type="evidence" value="ECO:0007669"/>
    <property type="project" value="UniProtKB-KW"/>
</dbReference>
<evidence type="ECO:0000256" key="15">
    <source>
        <dbReference type="ARBA" id="ARBA00023136"/>
    </source>
</evidence>
<proteinExistence type="inferred from homology"/>
<dbReference type="InterPro" id="IPR018939">
    <property type="entry name" value="Autophagy-rel_prot_27"/>
</dbReference>
<dbReference type="GO" id="GO:0031966">
    <property type="term" value="C:mitochondrial membrane"/>
    <property type="evidence" value="ECO:0007669"/>
    <property type="project" value="UniProtKB-SubCell"/>
</dbReference>
<dbReference type="PANTHER" id="PTHR15071:SF13">
    <property type="entry name" value="AUTOPHAGY-RELATED PROTEIN 27"/>
    <property type="match status" value="1"/>
</dbReference>
<evidence type="ECO:0000259" key="20">
    <source>
        <dbReference type="PROSITE" id="PS51914"/>
    </source>
</evidence>
<evidence type="ECO:0000256" key="7">
    <source>
        <dbReference type="ARBA" id="ARBA00022448"/>
    </source>
</evidence>
<keyword evidence="8 19" id="KW-0812">Transmembrane</keyword>
<gene>
    <name evidence="21" type="ORF">EVG20_g797</name>
</gene>
<evidence type="ECO:0000256" key="17">
    <source>
        <dbReference type="ARBA" id="ARBA00023329"/>
    </source>
</evidence>
<evidence type="ECO:0000256" key="5">
    <source>
        <dbReference type="ARBA" id="ARBA00005363"/>
    </source>
</evidence>
<evidence type="ECO:0000256" key="4">
    <source>
        <dbReference type="ARBA" id="ARBA00004614"/>
    </source>
</evidence>
<evidence type="ECO:0000256" key="2">
    <source>
        <dbReference type="ARBA" id="ARBA00004358"/>
    </source>
</evidence>
<dbReference type="InterPro" id="IPR044865">
    <property type="entry name" value="MRH_dom"/>
</dbReference>
<keyword evidence="16" id="KW-1015">Disulfide bond</keyword>
<dbReference type="PROSITE" id="PS51914">
    <property type="entry name" value="MRH"/>
    <property type="match status" value="1"/>
</dbReference>
<dbReference type="Pfam" id="PF09451">
    <property type="entry name" value="ATG27"/>
    <property type="match status" value="1"/>
</dbReference>
<comment type="caution">
    <text evidence="21">The sequence shown here is derived from an EMBL/GenBank/DDBJ whole genome shotgun (WGS) entry which is preliminary data.</text>
</comment>
<evidence type="ECO:0000256" key="8">
    <source>
        <dbReference type="ARBA" id="ARBA00022692"/>
    </source>
</evidence>
<organism evidence="21 22">
    <name type="scientific">Dentipellis fragilis</name>
    <dbReference type="NCBI Taxonomy" id="205917"/>
    <lineage>
        <taxon>Eukaryota</taxon>
        <taxon>Fungi</taxon>
        <taxon>Dikarya</taxon>
        <taxon>Basidiomycota</taxon>
        <taxon>Agaricomycotina</taxon>
        <taxon>Agaricomycetes</taxon>
        <taxon>Russulales</taxon>
        <taxon>Hericiaceae</taxon>
        <taxon>Dentipellis</taxon>
    </lineage>
</organism>
<keyword evidence="17" id="KW-0968">Cytoplasmic vesicle</keyword>
<evidence type="ECO:0000256" key="14">
    <source>
        <dbReference type="ARBA" id="ARBA00023128"/>
    </source>
</evidence>
<sequence>MAFLLGSYLSVASAQDDCRIEVSRMKYDLSSISGDHTVSRTRDTPPSSMQDSIRFNVCGDLSPLDDADERDQCPSGTRACLTKVNKKDSESDRVVAVVPLAQTSGLNEEHAILSSPRGLNIKLHGPPYPSSASAEPIPQAFKLSLLCSTETSDPVFKSYEDGEAHVEWSTPAGCGFQGDDEPPKGDDKTGGGSGSGDDKEEESVGSGIGWFFLVVILVFAGYFILGAYYNYTTYGATGADLIPYVFMAASLAPLISSLTFFVAGTVISGAKCLTWLVTSSRTSARLSDHDTRQAGAATSLCSVTGGDGEFRTLIHYAEKTVDWTMEMLCIYAMRNLLAA</sequence>
<dbReference type="GO" id="GO:0006914">
    <property type="term" value="P:autophagy"/>
    <property type="evidence" value="ECO:0007669"/>
    <property type="project" value="UniProtKB-KW"/>
</dbReference>
<dbReference type="AlphaFoldDB" id="A0A4Y9ZE07"/>
<evidence type="ECO:0000313" key="21">
    <source>
        <dbReference type="EMBL" id="TFY72207.1"/>
    </source>
</evidence>
<dbReference type="GO" id="GO:0034045">
    <property type="term" value="C:phagophore assembly site membrane"/>
    <property type="evidence" value="ECO:0007669"/>
    <property type="project" value="UniProtKB-SubCell"/>
</dbReference>
<comment type="similarity">
    <text evidence="5">Belongs to the ATG27 family.</text>
</comment>
<dbReference type="InterPro" id="IPR009011">
    <property type="entry name" value="Man6P_isomerase_rcpt-bd_dom_sf"/>
</dbReference>
<evidence type="ECO:0000256" key="3">
    <source>
        <dbReference type="ARBA" id="ARBA00004472"/>
    </source>
</evidence>
<feature type="region of interest" description="Disordered" evidence="18">
    <location>
        <begin position="170"/>
        <end position="201"/>
    </location>
</feature>
<keyword evidence="15 19" id="KW-0472">Membrane</keyword>